<gene>
    <name evidence="9" type="ORF">K5V21_09090</name>
</gene>
<evidence type="ECO:0000313" key="9">
    <source>
        <dbReference type="EMBL" id="MBY0755614.1"/>
    </source>
</evidence>
<dbReference type="InterPro" id="IPR049453">
    <property type="entry name" value="Memb_transporter_dom"/>
</dbReference>
<keyword evidence="3 7" id="KW-0812">Transmembrane</keyword>
<evidence type="ECO:0000313" key="10">
    <source>
        <dbReference type="Proteomes" id="UP001299068"/>
    </source>
</evidence>
<feature type="transmembrane region" description="Helical" evidence="7">
    <location>
        <begin position="452"/>
        <end position="474"/>
    </location>
</feature>
<reference evidence="9 10" key="1">
    <citation type="journal article" date="2021" name="Cell Host Microbe">
        <title>in vivo commensal control of Clostridioides difficile virulence.</title>
        <authorList>
            <person name="Girinathan B.P."/>
            <person name="Dibenedetto N."/>
            <person name="Worley J.N."/>
            <person name="Peltier J."/>
            <person name="Arrieta-Ortiz M.L."/>
            <person name="Rupa Christinal Immanuel S."/>
            <person name="Lavin R."/>
            <person name="Delaney M.L."/>
            <person name="Cummins C."/>
            <person name="Hoffmann M."/>
            <person name="Luo Y."/>
            <person name="Gonzalez-Escalona N."/>
            <person name="Allard M."/>
            <person name="Onderdonk A.B."/>
            <person name="Gerber G.K."/>
            <person name="Sonenshein A.L."/>
            <person name="Baliga N."/>
            <person name="Dupuy B."/>
            <person name="Bry L."/>
        </authorList>
    </citation>
    <scope>NUCLEOTIDE SEQUENCE [LARGE SCALE GENOMIC DNA]</scope>
    <source>
        <strain evidence="9 10">DSM 599</strain>
    </source>
</reference>
<comment type="similarity">
    <text evidence="6">Belongs to the YccS/YhfK family.</text>
</comment>
<feature type="domain" description="Integral membrane bound transporter" evidence="8">
    <location>
        <begin position="354"/>
        <end position="468"/>
    </location>
</feature>
<keyword evidence="5 7" id="KW-0472">Membrane</keyword>
<dbReference type="EMBL" id="JAIKTU010000006">
    <property type="protein sequence ID" value="MBY0755614.1"/>
    <property type="molecule type" value="Genomic_DNA"/>
</dbReference>
<evidence type="ECO:0000256" key="6">
    <source>
        <dbReference type="ARBA" id="ARBA00043993"/>
    </source>
</evidence>
<accession>A0ABS7KXY5</accession>
<evidence type="ECO:0000256" key="1">
    <source>
        <dbReference type="ARBA" id="ARBA00004651"/>
    </source>
</evidence>
<dbReference type="RefSeq" id="WP_221860987.1">
    <property type="nucleotide sequence ID" value="NZ_JAIKTU010000006.1"/>
</dbReference>
<dbReference type="PANTHER" id="PTHR30509">
    <property type="entry name" value="P-HYDROXYBENZOIC ACID EFFLUX PUMP SUBUNIT-RELATED"/>
    <property type="match status" value="1"/>
</dbReference>
<feature type="transmembrane region" description="Helical" evidence="7">
    <location>
        <begin position="65"/>
        <end position="81"/>
    </location>
</feature>
<feature type="transmembrane region" description="Helical" evidence="7">
    <location>
        <begin position="136"/>
        <end position="154"/>
    </location>
</feature>
<feature type="transmembrane region" description="Helical" evidence="7">
    <location>
        <begin position="23"/>
        <end position="44"/>
    </location>
</feature>
<evidence type="ECO:0000259" key="8">
    <source>
        <dbReference type="Pfam" id="PF13515"/>
    </source>
</evidence>
<evidence type="ECO:0000256" key="4">
    <source>
        <dbReference type="ARBA" id="ARBA00022989"/>
    </source>
</evidence>
<feature type="transmembrane region" description="Helical" evidence="7">
    <location>
        <begin position="410"/>
        <end position="440"/>
    </location>
</feature>
<evidence type="ECO:0000256" key="7">
    <source>
        <dbReference type="SAM" id="Phobius"/>
    </source>
</evidence>
<sequence>MNTEKKISIEKIKNTLKVAVPPALVSTIILFINILFFGTNNIIIAPYMTLTFIRMRNYLTIEKNIIKPLFIHLIIGILSSIASESLYSTFIINLLGVGILAYFLTDEYNPSSYFPYLMAFVFLQLFPTSIEEIPKRLVAILISYIVVFIALIIFSPKGVCSKISTLIEDGINNISFQLKAILDGNEEELENKRFDLFEICKELNRFVYSSGKKRYYPFVIVFQHMNNIIDEIESNKNSVNFNENYLKNLRELFLVYNTFNRNKYINNIAEFISKNSFKDENTNFYIVYVLNYFISAIKGTMKPNKFNLKKYLNFKDSKEYFQKYSKYTLSLNGFKIRFAIRISILLSVSFTGIRLFNIPKGYWIPMTIFLLTLPFYEDSKTRVKLRFRGTIIGLIISFILFSIFKSNISHVIILIICTFFMYAFSDYGTMTIYITCYALAMTTIHMGDDEAIILRLIYTCISALSVLFANNFILPTKNHIELITMIDKLVELDEVIVDKIRSILDSSFNKCEIRDIIYSSYLISGKLQMHYSKVDNINFKNLLARNNQLTTLLTHCCIILCNEKNSELDKRYIYECLNNIDHILENMKINSPKKTILRDISCVNVNNLNHKNNYENTLLLKCLKKTSEVKEDLDNLKNDI</sequence>
<evidence type="ECO:0000256" key="2">
    <source>
        <dbReference type="ARBA" id="ARBA00022475"/>
    </source>
</evidence>
<keyword evidence="2" id="KW-1003">Cell membrane</keyword>
<proteinExistence type="inferred from homology"/>
<comment type="subcellular location">
    <subcellularLocation>
        <location evidence="1">Cell membrane</location>
        <topology evidence="1">Multi-pass membrane protein</topology>
    </subcellularLocation>
</comment>
<name>A0ABS7KXY5_CLOSR</name>
<dbReference type="PANTHER" id="PTHR30509:SF9">
    <property type="entry name" value="MULTIDRUG RESISTANCE PROTEIN MDTO"/>
    <property type="match status" value="1"/>
</dbReference>
<comment type="caution">
    <text evidence="9">The sequence shown here is derived from an EMBL/GenBank/DDBJ whole genome shotgun (WGS) entry which is preliminary data.</text>
</comment>
<feature type="transmembrane region" description="Helical" evidence="7">
    <location>
        <begin position="113"/>
        <end position="130"/>
    </location>
</feature>
<keyword evidence="10" id="KW-1185">Reference proteome</keyword>
<dbReference type="Pfam" id="PF13515">
    <property type="entry name" value="FUSC_2"/>
    <property type="match status" value="1"/>
</dbReference>
<feature type="transmembrane region" description="Helical" evidence="7">
    <location>
        <begin position="338"/>
        <end position="356"/>
    </location>
</feature>
<evidence type="ECO:0000256" key="3">
    <source>
        <dbReference type="ARBA" id="ARBA00022692"/>
    </source>
</evidence>
<evidence type="ECO:0000256" key="5">
    <source>
        <dbReference type="ARBA" id="ARBA00023136"/>
    </source>
</evidence>
<feature type="transmembrane region" description="Helical" evidence="7">
    <location>
        <begin position="385"/>
        <end position="404"/>
    </location>
</feature>
<dbReference type="Proteomes" id="UP001299068">
    <property type="component" value="Unassembled WGS sequence"/>
</dbReference>
<protein>
    <submittedName>
        <fullName evidence="9">FUSC family protein</fullName>
    </submittedName>
</protein>
<feature type="transmembrane region" description="Helical" evidence="7">
    <location>
        <begin position="87"/>
        <end position="104"/>
    </location>
</feature>
<organism evidence="9 10">
    <name type="scientific">Clostridium sardiniense</name>
    <name type="common">Clostridium absonum</name>
    <dbReference type="NCBI Taxonomy" id="29369"/>
    <lineage>
        <taxon>Bacteria</taxon>
        <taxon>Bacillati</taxon>
        <taxon>Bacillota</taxon>
        <taxon>Clostridia</taxon>
        <taxon>Eubacteriales</taxon>
        <taxon>Clostridiaceae</taxon>
        <taxon>Clostridium</taxon>
    </lineage>
</organism>
<keyword evidence="4 7" id="KW-1133">Transmembrane helix</keyword>